<comment type="caution">
    <text evidence="1">The sequence shown here is derived from an EMBL/GenBank/DDBJ whole genome shotgun (WGS) entry which is preliminary data.</text>
</comment>
<accession>A0ABV0Y1A9</accession>
<dbReference type="Proteomes" id="UP001469553">
    <property type="component" value="Unassembled WGS sequence"/>
</dbReference>
<name>A0ABV0Y1A9_9TELE</name>
<reference evidence="1 2" key="1">
    <citation type="submission" date="2021-06" db="EMBL/GenBank/DDBJ databases">
        <authorList>
            <person name="Palmer J.M."/>
        </authorList>
    </citation>
    <scope>NUCLEOTIDE SEQUENCE [LARGE SCALE GENOMIC DNA]</scope>
    <source>
        <strain evidence="1 2">AS_MEX2019</strain>
        <tissue evidence="1">Muscle</tissue>
    </source>
</reference>
<organism evidence="1 2">
    <name type="scientific">Ameca splendens</name>
    <dbReference type="NCBI Taxonomy" id="208324"/>
    <lineage>
        <taxon>Eukaryota</taxon>
        <taxon>Metazoa</taxon>
        <taxon>Chordata</taxon>
        <taxon>Craniata</taxon>
        <taxon>Vertebrata</taxon>
        <taxon>Euteleostomi</taxon>
        <taxon>Actinopterygii</taxon>
        <taxon>Neopterygii</taxon>
        <taxon>Teleostei</taxon>
        <taxon>Neoteleostei</taxon>
        <taxon>Acanthomorphata</taxon>
        <taxon>Ovalentaria</taxon>
        <taxon>Atherinomorphae</taxon>
        <taxon>Cyprinodontiformes</taxon>
        <taxon>Goodeidae</taxon>
        <taxon>Ameca</taxon>
    </lineage>
</organism>
<protein>
    <submittedName>
        <fullName evidence="1">Uncharacterized protein</fullName>
    </submittedName>
</protein>
<dbReference type="EMBL" id="JAHRIP010019715">
    <property type="protein sequence ID" value="MEQ2287544.1"/>
    <property type="molecule type" value="Genomic_DNA"/>
</dbReference>
<evidence type="ECO:0000313" key="2">
    <source>
        <dbReference type="Proteomes" id="UP001469553"/>
    </source>
</evidence>
<proteinExistence type="predicted"/>
<keyword evidence="2" id="KW-1185">Reference proteome</keyword>
<gene>
    <name evidence="1" type="ORF">AMECASPLE_013691</name>
</gene>
<sequence>MESLCEHQFLTLVTSSLCLMLCFSASNIFSFSFALCVAQFIFPPTPTVSPSVLKKTSPQHDAATTMYHSGDGVFRVMYSVKFSSRCGTLHAGQEAIACTGFYLGVSG</sequence>
<evidence type="ECO:0000313" key="1">
    <source>
        <dbReference type="EMBL" id="MEQ2287544.1"/>
    </source>
</evidence>